<feature type="domain" description="Spore coat protein U/FanG" evidence="2">
    <location>
        <begin position="14"/>
        <end position="150"/>
    </location>
</feature>
<dbReference type="AlphaFoldDB" id="A0A8J7FWN1"/>
<dbReference type="SMART" id="SM00972">
    <property type="entry name" value="SCPU"/>
    <property type="match status" value="1"/>
</dbReference>
<evidence type="ECO:0000313" key="3">
    <source>
        <dbReference type="EMBL" id="MBE9608165.1"/>
    </source>
</evidence>
<sequence length="153" mass="16675">MIRLTFWAVLGLWAMTAAAQAASSCSVGSLPDGDMGLYDPQTTTVDLVKQFSMFVRCTEVTTARVTAGPSQTTGSVDNRALKNDNNNDRLRYQLFLDAACTRVFGELEPNAAYTQIASNGGQGRVNFWARVYGNQTEASPGNYRDYVTLTITP</sequence>
<dbReference type="GO" id="GO:0007155">
    <property type="term" value="P:cell adhesion"/>
    <property type="evidence" value="ECO:0007669"/>
    <property type="project" value="InterPro"/>
</dbReference>
<dbReference type="SUPFAM" id="SSF49401">
    <property type="entry name" value="Bacterial adhesins"/>
    <property type="match status" value="1"/>
</dbReference>
<dbReference type="GO" id="GO:0009289">
    <property type="term" value="C:pilus"/>
    <property type="evidence" value="ECO:0007669"/>
    <property type="project" value="InterPro"/>
</dbReference>
<keyword evidence="1" id="KW-0732">Signal</keyword>
<feature type="chain" id="PRO_5035218259" evidence="1">
    <location>
        <begin position="22"/>
        <end position="153"/>
    </location>
</feature>
<proteinExistence type="predicted"/>
<evidence type="ECO:0000256" key="1">
    <source>
        <dbReference type="SAM" id="SignalP"/>
    </source>
</evidence>
<name>A0A8J7FWN1_9NEIS</name>
<dbReference type="Gene3D" id="2.60.40.1090">
    <property type="entry name" value="Fimbrial-type adhesion domain"/>
    <property type="match status" value="1"/>
</dbReference>
<dbReference type="InterPro" id="IPR036937">
    <property type="entry name" value="Adhesion_dom_fimbrial_sf"/>
</dbReference>
<reference evidence="3 4" key="1">
    <citation type="submission" date="2020-10" db="EMBL/GenBank/DDBJ databases">
        <title>The genome sequence of Chitinilyticum litopenaei 4Y14.</title>
        <authorList>
            <person name="Liu Y."/>
        </authorList>
    </citation>
    <scope>NUCLEOTIDE SEQUENCE [LARGE SCALE GENOMIC DNA]</scope>
    <source>
        <strain evidence="3 4">4Y14</strain>
    </source>
</reference>
<dbReference type="RefSeq" id="WP_194114664.1">
    <property type="nucleotide sequence ID" value="NZ_JADFUA010000001.1"/>
</dbReference>
<protein>
    <submittedName>
        <fullName evidence="3">Spore coat protein U domain-containing protein</fullName>
    </submittedName>
</protein>
<dbReference type="Pfam" id="PF05229">
    <property type="entry name" value="SCPU"/>
    <property type="match status" value="1"/>
</dbReference>
<dbReference type="InterPro" id="IPR053167">
    <property type="entry name" value="Spore_coat_component"/>
</dbReference>
<comment type="caution">
    <text evidence="3">The sequence shown here is derived from an EMBL/GenBank/DDBJ whole genome shotgun (WGS) entry which is preliminary data.</text>
</comment>
<keyword evidence="3" id="KW-0946">Virion</keyword>
<dbReference type="Proteomes" id="UP000604481">
    <property type="component" value="Unassembled WGS sequence"/>
</dbReference>
<gene>
    <name evidence="3" type="ORF">INR99_02275</name>
</gene>
<keyword evidence="4" id="KW-1185">Reference proteome</keyword>
<dbReference type="InterPro" id="IPR008966">
    <property type="entry name" value="Adhesion_dom_sf"/>
</dbReference>
<feature type="signal peptide" evidence="1">
    <location>
        <begin position="1"/>
        <end position="21"/>
    </location>
</feature>
<organism evidence="3 4">
    <name type="scientific">Chitinilyticum piscinae</name>
    <dbReference type="NCBI Taxonomy" id="2866724"/>
    <lineage>
        <taxon>Bacteria</taxon>
        <taxon>Pseudomonadati</taxon>
        <taxon>Pseudomonadota</taxon>
        <taxon>Betaproteobacteria</taxon>
        <taxon>Neisseriales</taxon>
        <taxon>Chitinibacteraceae</taxon>
        <taxon>Chitinilyticum</taxon>
    </lineage>
</organism>
<dbReference type="PROSITE" id="PS51257">
    <property type="entry name" value="PROKAR_LIPOPROTEIN"/>
    <property type="match status" value="1"/>
</dbReference>
<accession>A0A8J7FWN1</accession>
<dbReference type="InterPro" id="IPR007893">
    <property type="entry name" value="Spore_coat_U/FanG"/>
</dbReference>
<dbReference type="PANTHER" id="PTHR37089">
    <property type="entry name" value="PROTEIN U-RELATED"/>
    <property type="match status" value="1"/>
</dbReference>
<evidence type="ECO:0000259" key="2">
    <source>
        <dbReference type="Pfam" id="PF05229"/>
    </source>
</evidence>
<keyword evidence="3" id="KW-0167">Capsid protein</keyword>
<evidence type="ECO:0000313" key="4">
    <source>
        <dbReference type="Proteomes" id="UP000604481"/>
    </source>
</evidence>
<dbReference type="EMBL" id="JADFUA010000001">
    <property type="protein sequence ID" value="MBE9608165.1"/>
    <property type="molecule type" value="Genomic_DNA"/>
</dbReference>
<dbReference type="PANTHER" id="PTHR37089:SF3">
    <property type="entry name" value="EXPORTED PROTEIN"/>
    <property type="match status" value="1"/>
</dbReference>